<evidence type="ECO:0000313" key="1">
    <source>
        <dbReference type="EMBL" id="RCV93594.1"/>
    </source>
</evidence>
<sequence length="67" mass="7463">MRETAAKLDRMATDLEENNDWDAASGALNAVPNLRLDLLAARPIREFQYQVAELENRLSASSDAESQ</sequence>
<comment type="caution">
    <text evidence="1">The sequence shown here is derived from an EMBL/GenBank/DDBJ whole genome shotgun (WGS) entry which is preliminary data.</text>
</comment>
<protein>
    <submittedName>
        <fullName evidence="1">Uncharacterized protein</fullName>
    </submittedName>
</protein>
<reference evidence="1 2" key="1">
    <citation type="submission" date="2018-07" db="EMBL/GenBank/DDBJ databases">
        <title>Halomonas rutogse sp. nov., isolated from Lake TangqianCo on Tibetan Plateau.</title>
        <authorList>
            <person name="Lu H."/>
            <person name="Xing P."/>
            <person name="Wu Q."/>
        </authorList>
    </citation>
    <scope>NUCLEOTIDE SEQUENCE [LARGE SCALE GENOMIC DNA]</scope>
    <source>
        <strain evidence="1 2">TQ8S</strain>
    </source>
</reference>
<dbReference type="AlphaFoldDB" id="A0A368U9I6"/>
<accession>A0A368U9I6</accession>
<dbReference type="Proteomes" id="UP000253204">
    <property type="component" value="Unassembled WGS sequence"/>
</dbReference>
<dbReference type="EMBL" id="QPIJ01000001">
    <property type="protein sequence ID" value="RCV93594.1"/>
    <property type="molecule type" value="Genomic_DNA"/>
</dbReference>
<organism evidence="1 2">
    <name type="scientific">Vreelandella rituensis</name>
    <dbReference type="NCBI Taxonomy" id="2282306"/>
    <lineage>
        <taxon>Bacteria</taxon>
        <taxon>Pseudomonadati</taxon>
        <taxon>Pseudomonadota</taxon>
        <taxon>Gammaproteobacteria</taxon>
        <taxon>Oceanospirillales</taxon>
        <taxon>Halomonadaceae</taxon>
        <taxon>Vreelandella</taxon>
    </lineage>
</organism>
<name>A0A368U9I6_9GAMM</name>
<evidence type="ECO:0000313" key="2">
    <source>
        <dbReference type="Proteomes" id="UP000253204"/>
    </source>
</evidence>
<dbReference type="RefSeq" id="WP_114484922.1">
    <property type="nucleotide sequence ID" value="NZ_CBCSHM010000005.1"/>
</dbReference>
<gene>
    <name evidence="1" type="ORF">DU506_00120</name>
</gene>
<keyword evidence="2" id="KW-1185">Reference proteome</keyword>
<proteinExistence type="predicted"/>